<dbReference type="AlphaFoldDB" id="A0A9X6SRD7"/>
<organism evidence="1 2">
    <name type="scientific">Bacillus cereus</name>
    <dbReference type="NCBI Taxonomy" id="1396"/>
    <lineage>
        <taxon>Bacteria</taxon>
        <taxon>Bacillati</taxon>
        <taxon>Bacillota</taxon>
        <taxon>Bacilli</taxon>
        <taxon>Bacillales</taxon>
        <taxon>Bacillaceae</taxon>
        <taxon>Bacillus</taxon>
        <taxon>Bacillus cereus group</taxon>
    </lineage>
</organism>
<dbReference type="Proteomes" id="UP000219922">
    <property type="component" value="Unassembled WGS sequence"/>
</dbReference>
<proteinExistence type="predicted"/>
<sequence length="107" mass="12336">MSKELSGIIKNSLFAMVDLFLDYVSGECVDSQIENISEFIIDCTNLKPEEPEFQLIKLKFEEEFENANFFVGLEKDEVMKRIEKAVTKLVRDLEVPPLVLQAINKSY</sequence>
<comment type="caution">
    <text evidence="1">The sequence shown here is derived from an EMBL/GenBank/DDBJ whole genome shotgun (WGS) entry which is preliminary data.</text>
</comment>
<evidence type="ECO:0000313" key="2">
    <source>
        <dbReference type="Proteomes" id="UP000219922"/>
    </source>
</evidence>
<protein>
    <submittedName>
        <fullName evidence="1">Uncharacterized protein</fullName>
    </submittedName>
</protein>
<gene>
    <name evidence="1" type="ORF">CON36_37215</name>
</gene>
<name>A0A9X6SRD7_BACCE</name>
<reference evidence="1 2" key="1">
    <citation type="submission" date="2017-09" db="EMBL/GenBank/DDBJ databases">
        <title>Large-scale bioinformatics analysis of Bacillus genomes uncovers conserved roles of natural products in bacterial physiology.</title>
        <authorList>
            <consortium name="Agbiome Team Llc"/>
            <person name="Bleich R.M."/>
            <person name="Grubbs K.J."/>
            <person name="Santa Maria K.C."/>
            <person name="Allen S.E."/>
            <person name="Farag S."/>
            <person name="Shank E.A."/>
            <person name="Bowers A."/>
        </authorList>
    </citation>
    <scope>NUCLEOTIDE SEQUENCE [LARGE SCALE GENOMIC DNA]</scope>
    <source>
        <strain evidence="1 2">AFS092789</strain>
    </source>
</reference>
<dbReference type="EMBL" id="NVMX01000387">
    <property type="protein sequence ID" value="PDZ93810.1"/>
    <property type="molecule type" value="Genomic_DNA"/>
</dbReference>
<evidence type="ECO:0000313" key="1">
    <source>
        <dbReference type="EMBL" id="PDZ93810.1"/>
    </source>
</evidence>
<accession>A0A9X6SRD7</accession>